<sequence length="1785" mass="195273">MSYPNTPEQSPRSYPPPMPEPPPKPKPLIAPSSLTAAAITVNGTDYQPPVFPVRLIRPRTKLPLSKDVRHLRKTDSPVNGGLQPVLESLEEDHVTVTSMTPPSARQTQTDTVSEDVKSLSSAPTPPRRNSPPSLAPTGIAISHPISLATMAGYTEPRTDFIGFSDEDVDLPANIGSFLLESCMTDSWTSVDNQLRVLDKAFRFDGRHDTIVAAVNLADEETGHTALLLCAKESKVAEVALLVKLGANINAVSKIGETILHVATHHAKEEIIRLLVGFGADATIPDLQMNQLPLHIACTRKIASWPIVQILLPVSGKEGRLVADMDGFLPVWRAAEVNNLHVVKELLMELSVEQLSYQNKMQTGDSLMHYVLRKGDNDMLKILIESGGPIDIQNLDGQTLLHVATQMHNDAVMELLHNHKANPEIADRFERTPLHLAVENGVTNVVETLTEKFKGSIMARTSDGSTLAHLAALTGHPEATLALLKRGVPLNMPNKSGALALHAAARTGHVRVTGILIENGSAVDAKTNDNYTALHLAVEYGKPHVTEALLGYGALVDVKGGAAEETPLHIAARVPNGELCAEMLIKSGADVNCTMENGETAMHVASRFGALRMVQILLLEGADTTATSKSGETPLHVAVRSCNYFVAKELIEHVAGLKSRADAGAMVNAQNLEGESAMHYAAEITHDMTHAQHEDIKIVQLLLDFNADVNVPTKMSSETPLHYLARCGNVEILSTIVKHLGAGRLQIALNKQAKNGWSPLLTASEHGHEDIVKQLLRNNARVDVFDEQGKAALHIAAENGHLDIVDLLLRHKAFVNAKSKLGVTPLHLAAMKGWTEIVQVLVEKYEAAIDALSLAKRTPLHMASQYGKLEICDVLLRMGADPNAKDQKGLTPLHLAAENDHSAIVELFLKAQADSNPMAMVDENGYSVAHIAAKNGSDDVIHLLINFNKEQVIAAKIKTDESTALHLAAAGGHATVVKILIEGGASPVEENGDGMTPLHLAAKFGYLSVLEILKIVLPKTGLTALHLAAYYGQVDFARELLTSVPATVLSEQPTINNAIVKEIGGEPGLTPLHLASHSGQENMVRLLLNYPGVQVDTAAELTGMIPLHMAAMNGHMPIVGLLLSKSGTQMDIRDQKGRNALMLAGANGHEEMAALLIGQGADVSAEDINGWTALHHTSKSGFLKVVKILVESGASPTMTTKDGKIPLCFAAAAQKTDVLTYLILKDHDCFKLLDDKAFMFDLMNCGKLFHQKALEDFITTSPSPVEIALKLSRFYNDQATKEKEMERDLVIASKFCETLGNDLLIISCNRFNPALVLRAVDHNERSLMDILIEGSHKEVVSEPAVQRYLTDVWYGNEEWSDLKSTTIFLLFILCPPIWFIFSLPLGHKYNYVPFMKLICHIVSHLFFIVVLILVFLSPFGKLYNRTDPVPEWAEWLLLVWLAGKFVDEFYTAEERSGLGWIRVLVLFFCALGIIMHAVAFAYAGTTETILLYIRNQLFATAGLFACIQIVNYLSFHYMFGPMGIIIRDLVKDLMRFLVVLALFMVGFSFSSSAMFLDTQQPNMTEHGTYYPDKGVVIDMAFDPVLSFQYLYFALFGLVDPTEMPKAPNSPDFSGTLIKILVMIYLMVTMVVLINLLIAMLSDTYQRIQARSDLEWKFGRAKLIMNMDKSAISPPPLNVLTVFGSFAFEGAKVCFTKLRRRGGSDSTEDLALGSKTSREGSRVMQWRKSFQQGSAEGGVAQNFRKVPVRKLVEVIDWESVVSAYRGGSATDYEPENTAVLLGIEHEN</sequence>
<dbReference type="PANTHER" id="PTHR24123:SF33">
    <property type="entry name" value="PROTEIN HOS4"/>
    <property type="match status" value="1"/>
</dbReference>
<dbReference type="GO" id="GO:0016020">
    <property type="term" value="C:membrane"/>
    <property type="evidence" value="ECO:0007669"/>
    <property type="project" value="UniProtKB-SubCell"/>
</dbReference>
<feature type="transmembrane region" description="Helical" evidence="12">
    <location>
        <begin position="1575"/>
        <end position="1597"/>
    </location>
</feature>
<feature type="repeat" description="ANK" evidence="10">
    <location>
        <begin position="1135"/>
        <end position="1167"/>
    </location>
</feature>
<feature type="repeat" description="ANK" evidence="10">
    <location>
        <begin position="495"/>
        <end position="527"/>
    </location>
</feature>
<dbReference type="PROSITE" id="PS50297">
    <property type="entry name" value="ANK_REP_REGION"/>
    <property type="match status" value="20"/>
</dbReference>
<evidence type="ECO:0000256" key="6">
    <source>
        <dbReference type="ARBA" id="ARBA00023043"/>
    </source>
</evidence>
<dbReference type="PRINTS" id="PR01415">
    <property type="entry name" value="ANKYRIN"/>
</dbReference>
<keyword evidence="15" id="KW-1185">Reference proteome</keyword>
<dbReference type="SMART" id="SM00248">
    <property type="entry name" value="ANK"/>
    <property type="match status" value="28"/>
</dbReference>
<feature type="region of interest" description="Disordered" evidence="11">
    <location>
        <begin position="1"/>
        <end position="30"/>
    </location>
</feature>
<dbReference type="OrthoDB" id="195446at2759"/>
<feature type="transmembrane region" description="Helical" evidence="12">
    <location>
        <begin position="1366"/>
        <end position="1384"/>
    </location>
</feature>
<evidence type="ECO:0000256" key="3">
    <source>
        <dbReference type="ARBA" id="ARBA00022692"/>
    </source>
</evidence>
<dbReference type="GO" id="GO:0005262">
    <property type="term" value="F:calcium channel activity"/>
    <property type="evidence" value="ECO:0007669"/>
    <property type="project" value="InterPro"/>
</dbReference>
<keyword evidence="6 10" id="KW-0040">ANK repeat</keyword>
<dbReference type="InterPro" id="IPR036770">
    <property type="entry name" value="Ankyrin_rpt-contain_sf"/>
</dbReference>
<dbReference type="InterPro" id="IPR005821">
    <property type="entry name" value="Ion_trans_dom"/>
</dbReference>
<feature type="transmembrane region" description="Helical" evidence="12">
    <location>
        <begin position="1495"/>
        <end position="1514"/>
    </location>
</feature>
<feature type="repeat" description="ANK" evidence="10">
    <location>
        <begin position="629"/>
        <end position="661"/>
    </location>
</feature>
<feature type="region of interest" description="Disordered" evidence="11">
    <location>
        <begin position="93"/>
        <end position="138"/>
    </location>
</feature>
<comment type="caution">
    <text evidence="14">The sequence shown here is derived from an EMBL/GenBank/DDBJ whole genome shotgun (WGS) entry which is preliminary data.</text>
</comment>
<evidence type="ECO:0000256" key="1">
    <source>
        <dbReference type="ARBA" id="ARBA00004141"/>
    </source>
</evidence>
<dbReference type="InterPro" id="IPR002110">
    <property type="entry name" value="Ankyrin_rpt"/>
</dbReference>
<feature type="repeat" description="ANK" evidence="10">
    <location>
        <begin position="1168"/>
        <end position="1200"/>
    </location>
</feature>
<feature type="compositionally biased region" description="Pro residues" evidence="11">
    <location>
        <begin position="13"/>
        <end position="28"/>
    </location>
</feature>
<name>A0A9X6NHM0_HYPEX</name>
<keyword evidence="8 12" id="KW-0472">Membrane</keyword>
<dbReference type="Pfam" id="PF12796">
    <property type="entry name" value="Ank_2"/>
    <property type="match status" value="10"/>
</dbReference>
<feature type="domain" description="Ion transport" evidence="13">
    <location>
        <begin position="1404"/>
        <end position="1650"/>
    </location>
</feature>
<feature type="transmembrane region" description="Helical" evidence="12">
    <location>
        <begin position="1462"/>
        <end position="1483"/>
    </location>
</feature>
<keyword evidence="2" id="KW-0813">Transport</keyword>
<feature type="repeat" description="ANK" evidence="10">
    <location>
        <begin position="462"/>
        <end position="494"/>
    </location>
</feature>
<keyword evidence="3 12" id="KW-0812">Transmembrane</keyword>
<evidence type="ECO:0000256" key="9">
    <source>
        <dbReference type="ARBA" id="ARBA00023303"/>
    </source>
</evidence>
<feature type="repeat" description="ANK" evidence="10">
    <location>
        <begin position="562"/>
        <end position="595"/>
    </location>
</feature>
<dbReference type="Pfam" id="PF00023">
    <property type="entry name" value="Ank"/>
    <property type="match status" value="1"/>
</dbReference>
<dbReference type="PROSITE" id="PS50088">
    <property type="entry name" value="ANK_REPEAT"/>
    <property type="match status" value="23"/>
</dbReference>
<feature type="repeat" description="ANK" evidence="10">
    <location>
        <begin position="395"/>
        <end position="427"/>
    </location>
</feature>
<evidence type="ECO:0000259" key="13">
    <source>
        <dbReference type="Pfam" id="PF00520"/>
    </source>
</evidence>
<evidence type="ECO:0000256" key="12">
    <source>
        <dbReference type="SAM" id="Phobius"/>
    </source>
</evidence>
<evidence type="ECO:0000256" key="4">
    <source>
        <dbReference type="ARBA" id="ARBA00022737"/>
    </source>
</evidence>
<feature type="repeat" description="ANK" evidence="10">
    <location>
        <begin position="221"/>
        <end position="253"/>
    </location>
</feature>
<feature type="repeat" description="ANK" evidence="10">
    <location>
        <begin position="1101"/>
        <end position="1134"/>
    </location>
</feature>
<comment type="subcellular location">
    <subcellularLocation>
        <location evidence="1">Membrane</location>
        <topology evidence="1">Multi-pass membrane protein</topology>
    </subcellularLocation>
</comment>
<keyword evidence="7" id="KW-0406">Ion transport</keyword>
<dbReference type="Proteomes" id="UP000192578">
    <property type="component" value="Unassembled WGS sequence"/>
</dbReference>
<protein>
    <submittedName>
        <fullName evidence="14">Ankyrin-1</fullName>
    </submittedName>
</protein>
<feature type="repeat" description="ANK" evidence="10">
    <location>
        <begin position="854"/>
        <end position="886"/>
    </location>
</feature>
<evidence type="ECO:0000313" key="14">
    <source>
        <dbReference type="EMBL" id="OWA53384.1"/>
    </source>
</evidence>
<feature type="repeat" description="ANK" evidence="10">
    <location>
        <begin position="672"/>
        <end position="713"/>
    </location>
</feature>
<feature type="repeat" description="ANK" evidence="10">
    <location>
        <begin position="362"/>
        <end position="394"/>
    </location>
</feature>
<dbReference type="EMBL" id="MTYJ01000318">
    <property type="protein sequence ID" value="OWA53384.1"/>
    <property type="molecule type" value="Genomic_DNA"/>
</dbReference>
<feature type="transmembrane region" description="Helical" evidence="12">
    <location>
        <begin position="1618"/>
        <end position="1639"/>
    </location>
</feature>
<keyword evidence="4" id="KW-0677">Repeat</keyword>
<feature type="repeat" description="ANK" evidence="10">
    <location>
        <begin position="787"/>
        <end position="819"/>
    </location>
</feature>
<proteinExistence type="predicted"/>
<reference evidence="15" key="1">
    <citation type="submission" date="2017-01" db="EMBL/GenBank/DDBJ databases">
        <title>Comparative genomics of anhydrobiosis in the tardigrade Hypsibius dujardini.</title>
        <authorList>
            <person name="Yoshida Y."/>
            <person name="Koutsovoulos G."/>
            <person name="Laetsch D."/>
            <person name="Stevens L."/>
            <person name="Kumar S."/>
            <person name="Horikawa D."/>
            <person name="Ishino K."/>
            <person name="Komine S."/>
            <person name="Tomita M."/>
            <person name="Blaxter M."/>
            <person name="Arakawa K."/>
        </authorList>
    </citation>
    <scope>NUCLEOTIDE SEQUENCE [LARGE SCALE GENOMIC DNA]</scope>
    <source>
        <strain evidence="15">Z151</strain>
    </source>
</reference>
<dbReference type="Gene3D" id="1.25.40.20">
    <property type="entry name" value="Ankyrin repeat-containing domain"/>
    <property type="match status" value="9"/>
</dbReference>
<accession>A0A9X6NHM0</accession>
<keyword evidence="9" id="KW-0407">Ion channel</keyword>
<evidence type="ECO:0000256" key="8">
    <source>
        <dbReference type="ARBA" id="ARBA00023136"/>
    </source>
</evidence>
<feature type="transmembrane region" description="Helical" evidence="12">
    <location>
        <begin position="1535"/>
        <end position="1555"/>
    </location>
</feature>
<evidence type="ECO:0000256" key="2">
    <source>
        <dbReference type="ARBA" id="ARBA00022448"/>
    </source>
</evidence>
<feature type="repeat" description="ANK" evidence="10">
    <location>
        <begin position="754"/>
        <end position="786"/>
    </location>
</feature>
<evidence type="ECO:0000256" key="10">
    <source>
        <dbReference type="PROSITE-ProRule" id="PRU00023"/>
    </source>
</evidence>
<keyword evidence="5 12" id="KW-1133">Transmembrane helix</keyword>
<gene>
    <name evidence="14" type="ORF">BV898_17814</name>
</gene>
<feature type="repeat" description="ANK" evidence="10">
    <location>
        <begin position="528"/>
        <end position="560"/>
    </location>
</feature>
<feature type="repeat" description="ANK" evidence="10">
    <location>
        <begin position="959"/>
        <end position="991"/>
    </location>
</feature>
<feature type="repeat" description="ANK" evidence="10">
    <location>
        <begin position="1066"/>
        <end position="1088"/>
    </location>
</feature>
<feature type="repeat" description="ANK" evidence="10">
    <location>
        <begin position="254"/>
        <end position="286"/>
    </location>
</feature>
<dbReference type="SUPFAM" id="SSF48403">
    <property type="entry name" value="Ankyrin repeat"/>
    <property type="match status" value="4"/>
</dbReference>
<organism evidence="14 15">
    <name type="scientific">Hypsibius exemplaris</name>
    <name type="common">Freshwater tardigrade</name>
    <dbReference type="NCBI Taxonomy" id="2072580"/>
    <lineage>
        <taxon>Eukaryota</taxon>
        <taxon>Metazoa</taxon>
        <taxon>Ecdysozoa</taxon>
        <taxon>Tardigrada</taxon>
        <taxon>Eutardigrada</taxon>
        <taxon>Parachela</taxon>
        <taxon>Hypsibioidea</taxon>
        <taxon>Hypsibiidae</taxon>
        <taxon>Hypsibius</taxon>
    </lineage>
</organism>
<feature type="compositionally biased region" description="Polar residues" evidence="11">
    <location>
        <begin position="95"/>
        <end position="111"/>
    </location>
</feature>
<evidence type="ECO:0000313" key="15">
    <source>
        <dbReference type="Proteomes" id="UP000192578"/>
    </source>
</evidence>
<evidence type="ECO:0000256" key="11">
    <source>
        <dbReference type="SAM" id="MobiDB-lite"/>
    </source>
</evidence>
<evidence type="ECO:0000256" key="5">
    <source>
        <dbReference type="ARBA" id="ARBA00022989"/>
    </source>
</evidence>
<feature type="transmembrane region" description="Helical" evidence="12">
    <location>
        <begin position="1396"/>
        <end position="1419"/>
    </location>
</feature>
<feature type="repeat" description="ANK" evidence="10">
    <location>
        <begin position="887"/>
        <end position="919"/>
    </location>
</feature>
<feature type="repeat" description="ANK" evidence="10">
    <location>
        <begin position="992"/>
        <end position="1012"/>
    </location>
</feature>
<dbReference type="PANTHER" id="PTHR24123">
    <property type="entry name" value="ANKYRIN REPEAT-CONTAINING"/>
    <property type="match status" value="1"/>
</dbReference>
<dbReference type="Pfam" id="PF13637">
    <property type="entry name" value="Ank_4"/>
    <property type="match status" value="1"/>
</dbReference>
<feature type="repeat" description="ANK" evidence="10">
    <location>
        <begin position="1019"/>
        <end position="1040"/>
    </location>
</feature>
<feature type="repeat" description="ANK" evidence="10">
    <location>
        <begin position="596"/>
        <end position="628"/>
    </location>
</feature>
<evidence type="ECO:0000256" key="7">
    <source>
        <dbReference type="ARBA" id="ARBA00023065"/>
    </source>
</evidence>
<dbReference type="InterPro" id="IPR051165">
    <property type="entry name" value="Multifunctional_ANK_Repeat"/>
</dbReference>
<dbReference type="InterPro" id="IPR002153">
    <property type="entry name" value="TRPC_channel"/>
</dbReference>
<dbReference type="Pfam" id="PF00520">
    <property type="entry name" value="Ion_trans"/>
    <property type="match status" value="1"/>
</dbReference>
<dbReference type="PRINTS" id="PR01097">
    <property type="entry name" value="TRNSRECEPTRP"/>
</dbReference>
<feature type="repeat" description="ANK" evidence="10">
    <location>
        <begin position="820"/>
        <end position="843"/>
    </location>
</feature>